<organism evidence="10 11">
    <name type="scientific">Candidatus Solincola sediminis</name>
    <dbReference type="NCBI Taxonomy" id="1797199"/>
    <lineage>
        <taxon>Bacteria</taxon>
        <taxon>Bacillati</taxon>
        <taxon>Actinomycetota</taxon>
        <taxon>Candidatus Geothermincolia</taxon>
        <taxon>Candidatus Geothermincolales</taxon>
        <taxon>Candidatus Geothermincolaceae</taxon>
        <taxon>Candidatus Solincola</taxon>
    </lineage>
</organism>
<dbReference type="STRING" id="1797197.A2Y75_09735"/>
<keyword evidence="8" id="KW-0472">Membrane</keyword>
<evidence type="ECO:0000256" key="4">
    <source>
        <dbReference type="ARBA" id="ARBA00022737"/>
    </source>
</evidence>
<dbReference type="PIRSF" id="PIRSF036298">
    <property type="entry name" value="FDH_4Fe4S"/>
    <property type="match status" value="1"/>
</dbReference>
<dbReference type="GO" id="GO:0045333">
    <property type="term" value="P:cellular respiration"/>
    <property type="evidence" value="ECO:0007669"/>
    <property type="project" value="InterPro"/>
</dbReference>
<feature type="binding site" evidence="7">
    <location>
        <position position="147"/>
    </location>
    <ligand>
        <name>[4Fe-4S] cluster</name>
        <dbReference type="ChEBI" id="CHEBI:49883"/>
        <label>2</label>
    </ligand>
</feature>
<evidence type="ECO:0000256" key="3">
    <source>
        <dbReference type="ARBA" id="ARBA00022723"/>
    </source>
</evidence>
<dbReference type="GO" id="GO:0051539">
    <property type="term" value="F:4 iron, 4 sulfur cluster binding"/>
    <property type="evidence" value="ECO:0007669"/>
    <property type="project" value="UniProtKB-KW"/>
</dbReference>
<feature type="binding site" evidence="7">
    <location>
        <position position="150"/>
    </location>
    <ligand>
        <name>[4Fe-4S] cluster</name>
        <dbReference type="ChEBI" id="CHEBI:49883"/>
        <label>2</label>
    </ligand>
</feature>
<feature type="binding site" evidence="7">
    <location>
        <position position="190"/>
    </location>
    <ligand>
        <name>[4Fe-4S] cluster</name>
        <dbReference type="ChEBI" id="CHEBI:49883"/>
        <label>1</label>
    </ligand>
</feature>
<dbReference type="InterPro" id="IPR014603">
    <property type="entry name" value="Formate_DH_Fe-S_su"/>
</dbReference>
<comment type="subcellular location">
    <subcellularLocation>
        <location evidence="1">Cell envelope</location>
    </subcellularLocation>
</comment>
<feature type="binding site" evidence="7">
    <location>
        <position position="19"/>
    </location>
    <ligand>
        <name>[4Fe-4S] cluster</name>
        <dbReference type="ChEBI" id="CHEBI:49883"/>
        <label>1</label>
    </ligand>
</feature>
<dbReference type="GO" id="GO:0046872">
    <property type="term" value="F:metal ion binding"/>
    <property type="evidence" value="ECO:0007669"/>
    <property type="project" value="UniProtKB-KW"/>
</dbReference>
<keyword evidence="6 7" id="KW-0411">Iron-sulfur</keyword>
<dbReference type="PANTHER" id="PTHR43545">
    <property type="entry name" value="FORMATE DEHYDROGENASE, NITRATE-INDUCIBLE, IRON-SULFUR SUBUNIT"/>
    <property type="match status" value="1"/>
</dbReference>
<evidence type="ECO:0000256" key="2">
    <source>
        <dbReference type="ARBA" id="ARBA00022485"/>
    </source>
</evidence>
<evidence type="ECO:0000313" key="10">
    <source>
        <dbReference type="EMBL" id="OFW55392.1"/>
    </source>
</evidence>
<feature type="binding site" evidence="7">
    <location>
        <position position="130"/>
    </location>
    <ligand>
        <name>[4Fe-4S] cluster</name>
        <dbReference type="ChEBI" id="CHEBI:49883"/>
        <label>3</label>
    </ligand>
</feature>
<evidence type="ECO:0000256" key="7">
    <source>
        <dbReference type="PIRSR" id="PIRSR036298-50"/>
    </source>
</evidence>
<comment type="caution">
    <text evidence="10">The sequence shown here is derived from an EMBL/GenBank/DDBJ whole genome shotgun (WGS) entry which is preliminary data.</text>
</comment>
<feature type="binding site" evidence="7">
    <location>
        <position position="186"/>
    </location>
    <ligand>
        <name>[4Fe-4S] cluster</name>
        <dbReference type="ChEBI" id="CHEBI:49883"/>
        <label>2</label>
    </ligand>
</feature>
<keyword evidence="8" id="KW-1133">Transmembrane helix</keyword>
<feature type="binding site" evidence="7">
    <location>
        <position position="93"/>
    </location>
    <ligand>
        <name>[4Fe-4S] cluster</name>
        <dbReference type="ChEBI" id="CHEBI:49883"/>
        <label>4</label>
    </ligand>
</feature>
<proteinExistence type="predicted"/>
<feature type="binding site" evidence="7">
    <location>
        <position position="22"/>
    </location>
    <ligand>
        <name>[4Fe-4S] cluster</name>
        <dbReference type="ChEBI" id="CHEBI:49883"/>
        <label>1</label>
    </ligand>
</feature>
<dbReference type="InterPro" id="IPR051555">
    <property type="entry name" value="FDH_Electron_Transfer_Unit"/>
</dbReference>
<feature type="domain" description="4Fe-4S ferredoxin-type" evidence="9">
    <location>
        <begin position="111"/>
        <end position="140"/>
    </location>
</feature>
<dbReference type="GO" id="GO:0015944">
    <property type="term" value="P:formate oxidation"/>
    <property type="evidence" value="ECO:0007669"/>
    <property type="project" value="InterPro"/>
</dbReference>
<keyword evidence="2 7" id="KW-0004">4Fe-4S</keyword>
<feature type="domain" description="4Fe-4S ferredoxin-type" evidence="9">
    <location>
        <begin position="72"/>
        <end position="103"/>
    </location>
</feature>
<sequence>MANPTDKVILFDASKCTGCRACQVACKNWNQRGYTETNNNGTFENPLQLTSQAWMRILFNEPEDRPKSDDDLYWFFTKYQCMHCTDATCVKVCPSGATKKYKLSSDEGDGYVVRTDAKQCIGCNYCVATCPFQACRYSEKDKAVDRCVMCFDRTSNAADAFPVPEQGSPDLSKAKEAVPTRNGPACVQTCTAAALTFGAREDMIAKAEARVAVLKKERAVDAQLYGVDELNGLHYIYILEDAPSKYGLPENPTVPAGVTLWQALVKPGAPWGGIALVGMAAAAGVGYVINKRNEGLEREQGGE</sequence>
<dbReference type="Gene3D" id="3.30.70.20">
    <property type="match status" value="2"/>
</dbReference>
<dbReference type="PROSITE" id="PS51379">
    <property type="entry name" value="4FE4S_FER_2"/>
    <property type="match status" value="3"/>
</dbReference>
<evidence type="ECO:0000259" key="9">
    <source>
        <dbReference type="PROSITE" id="PS51379"/>
    </source>
</evidence>
<keyword evidence="3 7" id="KW-0479">Metal-binding</keyword>
<dbReference type="EMBL" id="MELK01000054">
    <property type="protein sequence ID" value="OFW55392.1"/>
    <property type="molecule type" value="Genomic_DNA"/>
</dbReference>
<name>A0A1F2WEX1_9ACTN</name>
<dbReference type="PANTHER" id="PTHR43545:SF4">
    <property type="entry name" value="IRON-SULFUR PROTEIN"/>
    <property type="match status" value="1"/>
</dbReference>
<dbReference type="GO" id="GO:0030313">
    <property type="term" value="C:cell envelope"/>
    <property type="evidence" value="ECO:0007669"/>
    <property type="project" value="UniProtKB-SubCell"/>
</dbReference>
<dbReference type="Pfam" id="PF13247">
    <property type="entry name" value="Fer4_11"/>
    <property type="match status" value="1"/>
</dbReference>
<feature type="binding site" evidence="7">
    <location>
        <position position="89"/>
    </location>
    <ligand>
        <name>[4Fe-4S] cluster</name>
        <dbReference type="ChEBI" id="CHEBI:49883"/>
        <label>3</label>
    </ligand>
</feature>
<keyword evidence="5 7" id="KW-0408">Iron</keyword>
<dbReference type="PROSITE" id="PS00198">
    <property type="entry name" value="4FE4S_FER_1"/>
    <property type="match status" value="1"/>
</dbReference>
<evidence type="ECO:0000256" key="5">
    <source>
        <dbReference type="ARBA" id="ARBA00023004"/>
    </source>
</evidence>
<accession>A0A1F2WEX1</accession>
<dbReference type="Pfam" id="PF12797">
    <property type="entry name" value="Fer4_2"/>
    <property type="match status" value="1"/>
</dbReference>
<feature type="binding site" evidence="7">
    <location>
        <position position="16"/>
    </location>
    <ligand>
        <name>[4Fe-4S] cluster</name>
        <dbReference type="ChEBI" id="CHEBI:49883"/>
        <label>1</label>
    </ligand>
</feature>
<evidence type="ECO:0000256" key="6">
    <source>
        <dbReference type="ARBA" id="ARBA00023014"/>
    </source>
</evidence>
<dbReference type="Proteomes" id="UP000177876">
    <property type="component" value="Unassembled WGS sequence"/>
</dbReference>
<comment type="cofactor">
    <cofactor evidence="7">
        <name>[4Fe-4S] cluster</name>
        <dbReference type="ChEBI" id="CHEBI:49883"/>
    </cofactor>
    <text evidence="7">Binds 4 [4Fe-4S] clusters per subunit.</text>
</comment>
<feature type="binding site" evidence="7">
    <location>
        <position position="123"/>
    </location>
    <ligand>
        <name>[4Fe-4S] cluster</name>
        <dbReference type="ChEBI" id="CHEBI:49883"/>
        <label>4</label>
    </ligand>
</feature>
<gene>
    <name evidence="10" type="ORF">A2Y75_09735</name>
</gene>
<feature type="domain" description="4Fe-4S ferredoxin-type" evidence="9">
    <location>
        <begin position="7"/>
        <end position="37"/>
    </location>
</feature>
<keyword evidence="4" id="KW-0677">Repeat</keyword>
<feature type="binding site" evidence="7">
    <location>
        <position position="26"/>
    </location>
    <ligand>
        <name>[4Fe-4S] cluster</name>
        <dbReference type="ChEBI" id="CHEBI:49883"/>
        <label>2</label>
    </ligand>
</feature>
<reference evidence="10 11" key="1">
    <citation type="journal article" date="2016" name="Nat. Commun.">
        <title>Thousands of microbial genomes shed light on interconnected biogeochemical processes in an aquifer system.</title>
        <authorList>
            <person name="Anantharaman K."/>
            <person name="Brown C.T."/>
            <person name="Hug L.A."/>
            <person name="Sharon I."/>
            <person name="Castelle C.J."/>
            <person name="Probst A.J."/>
            <person name="Thomas B.C."/>
            <person name="Singh A."/>
            <person name="Wilkins M.J."/>
            <person name="Karaoz U."/>
            <person name="Brodie E.L."/>
            <person name="Williams K.H."/>
            <person name="Hubbard S.S."/>
            <person name="Banfield J.F."/>
        </authorList>
    </citation>
    <scope>NUCLEOTIDE SEQUENCE [LARGE SCALE GENOMIC DNA]</scope>
</reference>
<feature type="binding site" evidence="7">
    <location>
        <position position="126"/>
    </location>
    <ligand>
        <name>[4Fe-4S] cluster</name>
        <dbReference type="ChEBI" id="CHEBI:49883"/>
        <label>4</label>
    </ligand>
</feature>
<evidence type="ECO:0000313" key="11">
    <source>
        <dbReference type="Proteomes" id="UP000177876"/>
    </source>
</evidence>
<evidence type="ECO:0000256" key="1">
    <source>
        <dbReference type="ARBA" id="ARBA00004196"/>
    </source>
</evidence>
<feature type="binding site" evidence="7">
    <location>
        <position position="84"/>
    </location>
    <ligand>
        <name>[4Fe-4S] cluster</name>
        <dbReference type="ChEBI" id="CHEBI:49883"/>
        <label>3</label>
    </ligand>
</feature>
<dbReference type="SUPFAM" id="SSF54862">
    <property type="entry name" value="4Fe-4S ferredoxins"/>
    <property type="match status" value="1"/>
</dbReference>
<feature type="binding site" evidence="7">
    <location>
        <position position="81"/>
    </location>
    <ligand>
        <name>[4Fe-4S] cluster</name>
        <dbReference type="ChEBI" id="CHEBI:49883"/>
        <label>3</label>
    </ligand>
</feature>
<protein>
    <recommendedName>
        <fullName evidence="9">4Fe-4S ferredoxin-type domain-containing protein</fullName>
    </recommendedName>
</protein>
<dbReference type="AlphaFoldDB" id="A0A1F2WEX1"/>
<dbReference type="InterPro" id="IPR017896">
    <property type="entry name" value="4Fe4S_Fe-S-bd"/>
</dbReference>
<dbReference type="InterPro" id="IPR017900">
    <property type="entry name" value="4Fe4S_Fe_S_CS"/>
</dbReference>
<evidence type="ECO:0000256" key="8">
    <source>
        <dbReference type="SAM" id="Phobius"/>
    </source>
</evidence>
<keyword evidence="8" id="KW-0812">Transmembrane</keyword>
<feature type="transmembrane region" description="Helical" evidence="8">
    <location>
        <begin position="269"/>
        <end position="289"/>
    </location>
</feature>
<feature type="binding site" evidence="7">
    <location>
        <position position="120"/>
    </location>
    <ligand>
        <name>[4Fe-4S] cluster</name>
        <dbReference type="ChEBI" id="CHEBI:49883"/>
        <label>4</label>
    </ligand>
</feature>